<dbReference type="AlphaFoldDB" id="A0A2W2BQN3"/>
<dbReference type="SUPFAM" id="SSF51338">
    <property type="entry name" value="Composite domain of metallo-dependent hydrolases"/>
    <property type="match status" value="1"/>
</dbReference>
<gene>
    <name evidence="2" type="ORF">DK847_01475</name>
</gene>
<dbReference type="Gene3D" id="2.30.40.10">
    <property type="entry name" value="Urease, subunit C, domain 1"/>
    <property type="match status" value="1"/>
</dbReference>
<dbReference type="GO" id="GO:0016810">
    <property type="term" value="F:hydrolase activity, acting on carbon-nitrogen (but not peptide) bonds"/>
    <property type="evidence" value="ECO:0007669"/>
    <property type="project" value="InterPro"/>
</dbReference>
<dbReference type="InterPro" id="IPR032466">
    <property type="entry name" value="Metal_Hydrolase"/>
</dbReference>
<dbReference type="Proteomes" id="UP000248795">
    <property type="component" value="Unassembled WGS sequence"/>
</dbReference>
<dbReference type="Pfam" id="PF07969">
    <property type="entry name" value="Amidohydro_3"/>
    <property type="match status" value="1"/>
</dbReference>
<evidence type="ECO:0000313" key="2">
    <source>
        <dbReference type="EMBL" id="PZF78509.1"/>
    </source>
</evidence>
<accession>A0A2W2BQN3</accession>
<proteinExistence type="predicted"/>
<protein>
    <recommendedName>
        <fullName evidence="1">Amidohydrolase 3 domain-containing protein</fullName>
    </recommendedName>
</protein>
<comment type="caution">
    <text evidence="2">The sequence shown here is derived from an EMBL/GenBank/DDBJ whole genome shotgun (WGS) entry which is preliminary data.</text>
</comment>
<keyword evidence="3" id="KW-1185">Reference proteome</keyword>
<dbReference type="InterPro" id="IPR011059">
    <property type="entry name" value="Metal-dep_hydrolase_composite"/>
</dbReference>
<evidence type="ECO:0000313" key="3">
    <source>
        <dbReference type="Proteomes" id="UP000248795"/>
    </source>
</evidence>
<dbReference type="InterPro" id="IPR033932">
    <property type="entry name" value="YtcJ-like"/>
</dbReference>
<feature type="domain" description="Amidohydrolase 3" evidence="1">
    <location>
        <begin position="77"/>
        <end position="570"/>
    </location>
</feature>
<dbReference type="PANTHER" id="PTHR22642:SF2">
    <property type="entry name" value="PROTEIN LONG AFTER FAR-RED 3"/>
    <property type="match status" value="1"/>
</dbReference>
<sequence>MEGDTMRNHGFLAILAVMLLPGPGLAAEPADVIFLNGNFTTLEQAQPAAEAVAVAGGRFLAVGTEADIAAYKGPATEVIDLGGRRVVPGLIDAHTHPLETLWMKSDWVDARYPEIPSVAVALQNLSARVASSKPGDWIYVACVSASENKFAEKRIPTRAELDAAAPDNPVILANGAHMAVANSKALAALGVKKGTLRLPHGGAVLVDAEGNPTGVITDGFADIPGSPAPGEIAGYYAEGIPALWNQNGFTSMLAITPLKAVPVLQQVSAAGKPANIRYSVSVWAAPDGAGLPDDLSILDMPKQADPDAFKFLGIKAWVDGENDCRTGFMSEPYQGHFDTDPAGGHGTLVTPQETADAFVDRAHASHRLAMLHCAGDAAMDICLTAYERSIKADPSPILRRIEHFGVFQMNDTQLMRAQALKKDQLAISVQPIWLTELVKADVENMGADLAKTGFRFRTMIEAGLEPAASTDMTGLYLGNVDPFKAMQAVVTRESDAGVFEPQEAVSVEDAVRMWTIWPARSIGEGASRGTISPGKLADMTVLSADIFAIPPDQIADVKAVQTIVGGLVVYRRP</sequence>
<reference evidence="3" key="1">
    <citation type="submission" date="2018-06" db="EMBL/GenBank/DDBJ databases">
        <title>Aestuariibacter litoralis strain KCTC 52945T.</title>
        <authorList>
            <person name="Li X."/>
            <person name="Salam N."/>
            <person name="Li J.-L."/>
            <person name="Chen Y.-M."/>
            <person name="Yang Z.-W."/>
            <person name="Zhang L.-Y."/>
            <person name="Han M.-X."/>
            <person name="Xiao M."/>
            <person name="Li W.-J."/>
        </authorList>
    </citation>
    <scope>NUCLEOTIDE SEQUENCE [LARGE SCALE GENOMIC DNA]</scope>
    <source>
        <strain evidence="3">KCTC 52945</strain>
    </source>
</reference>
<dbReference type="Gene3D" id="3.10.310.70">
    <property type="match status" value="1"/>
</dbReference>
<dbReference type="CDD" id="cd01300">
    <property type="entry name" value="YtcJ_like"/>
    <property type="match status" value="1"/>
</dbReference>
<dbReference type="InterPro" id="IPR013108">
    <property type="entry name" value="Amidohydro_3"/>
</dbReference>
<dbReference type="SUPFAM" id="SSF51556">
    <property type="entry name" value="Metallo-dependent hydrolases"/>
    <property type="match status" value="1"/>
</dbReference>
<name>A0A2W2BQN3_9HYPH</name>
<dbReference type="PANTHER" id="PTHR22642">
    <property type="entry name" value="IMIDAZOLONEPROPIONASE"/>
    <property type="match status" value="1"/>
</dbReference>
<organism evidence="2 3">
    <name type="scientific">Aestuariivirga litoralis</name>
    <dbReference type="NCBI Taxonomy" id="2650924"/>
    <lineage>
        <taxon>Bacteria</taxon>
        <taxon>Pseudomonadati</taxon>
        <taxon>Pseudomonadota</taxon>
        <taxon>Alphaproteobacteria</taxon>
        <taxon>Hyphomicrobiales</taxon>
        <taxon>Aestuariivirgaceae</taxon>
        <taxon>Aestuariivirga</taxon>
    </lineage>
</organism>
<evidence type="ECO:0000259" key="1">
    <source>
        <dbReference type="Pfam" id="PF07969"/>
    </source>
</evidence>
<dbReference type="Gene3D" id="3.20.20.140">
    <property type="entry name" value="Metal-dependent hydrolases"/>
    <property type="match status" value="1"/>
</dbReference>
<dbReference type="EMBL" id="QKVK01000001">
    <property type="protein sequence ID" value="PZF78509.1"/>
    <property type="molecule type" value="Genomic_DNA"/>
</dbReference>